<evidence type="ECO:0008006" key="3">
    <source>
        <dbReference type="Google" id="ProtNLM"/>
    </source>
</evidence>
<feature type="non-terminal residue" evidence="1">
    <location>
        <position position="1"/>
    </location>
</feature>
<reference evidence="1" key="2">
    <citation type="submission" date="2020-11" db="EMBL/GenBank/DDBJ databases">
        <authorList>
            <person name="McCartney M.A."/>
            <person name="Auch B."/>
            <person name="Kono T."/>
            <person name="Mallez S."/>
            <person name="Becker A."/>
            <person name="Gohl D.M."/>
            <person name="Silverstein K.A.T."/>
            <person name="Koren S."/>
            <person name="Bechman K.B."/>
            <person name="Herman A."/>
            <person name="Abrahante J.E."/>
            <person name="Garbe J."/>
        </authorList>
    </citation>
    <scope>NUCLEOTIDE SEQUENCE</scope>
    <source>
        <strain evidence="1">Duluth1</strain>
        <tissue evidence="1">Whole animal</tissue>
    </source>
</reference>
<comment type="caution">
    <text evidence="1">The sequence shown here is derived from an EMBL/GenBank/DDBJ whole genome shotgun (WGS) entry which is preliminary data.</text>
</comment>
<name>A0A9D4HC89_DREPO</name>
<organism evidence="1 2">
    <name type="scientific">Dreissena polymorpha</name>
    <name type="common">Zebra mussel</name>
    <name type="synonym">Mytilus polymorpha</name>
    <dbReference type="NCBI Taxonomy" id="45954"/>
    <lineage>
        <taxon>Eukaryota</taxon>
        <taxon>Metazoa</taxon>
        <taxon>Spiralia</taxon>
        <taxon>Lophotrochozoa</taxon>
        <taxon>Mollusca</taxon>
        <taxon>Bivalvia</taxon>
        <taxon>Autobranchia</taxon>
        <taxon>Heteroconchia</taxon>
        <taxon>Euheterodonta</taxon>
        <taxon>Imparidentia</taxon>
        <taxon>Neoheterodontei</taxon>
        <taxon>Myida</taxon>
        <taxon>Dreissenoidea</taxon>
        <taxon>Dreissenidae</taxon>
        <taxon>Dreissena</taxon>
    </lineage>
</organism>
<protein>
    <recommendedName>
        <fullName evidence="3">VWFC domain-containing protein</fullName>
    </recommendedName>
</protein>
<dbReference type="Proteomes" id="UP000828390">
    <property type="component" value="Unassembled WGS sequence"/>
</dbReference>
<evidence type="ECO:0000313" key="1">
    <source>
        <dbReference type="EMBL" id="KAH3830786.1"/>
    </source>
</evidence>
<evidence type="ECO:0000313" key="2">
    <source>
        <dbReference type="Proteomes" id="UP000828390"/>
    </source>
</evidence>
<proteinExistence type="predicted"/>
<gene>
    <name evidence="1" type="ORF">DPMN_104039</name>
</gene>
<keyword evidence="2" id="KW-1185">Reference proteome</keyword>
<dbReference type="AlphaFoldDB" id="A0A9D4HC89"/>
<reference evidence="1" key="1">
    <citation type="journal article" date="2019" name="bioRxiv">
        <title>The Genome of the Zebra Mussel, Dreissena polymorpha: A Resource for Invasive Species Research.</title>
        <authorList>
            <person name="McCartney M.A."/>
            <person name="Auch B."/>
            <person name="Kono T."/>
            <person name="Mallez S."/>
            <person name="Zhang Y."/>
            <person name="Obille A."/>
            <person name="Becker A."/>
            <person name="Abrahante J.E."/>
            <person name="Garbe J."/>
            <person name="Badalamenti J.P."/>
            <person name="Herman A."/>
            <person name="Mangelson H."/>
            <person name="Liachko I."/>
            <person name="Sullivan S."/>
            <person name="Sone E.D."/>
            <person name="Koren S."/>
            <person name="Silverstein K.A.T."/>
            <person name="Beckman K.B."/>
            <person name="Gohl D.M."/>
        </authorList>
    </citation>
    <scope>NUCLEOTIDE SEQUENCE</scope>
    <source>
        <strain evidence="1">Duluth1</strain>
        <tissue evidence="1">Whole animal</tissue>
    </source>
</reference>
<sequence length="133" mass="14928">QLKQMFLEYAHDEVFVDADCNRCRCDDGRTVCEMNADGRPEEESCINDGKEYAHDEVFLDADCNRCRCDDGTTICEMNAEGCPEVCEYNNNWYEAGDSFPDDVGCNTCTCLRGGLVACYRMSCSGTTTPDYVK</sequence>
<dbReference type="SUPFAM" id="SSF57603">
    <property type="entry name" value="FnI-like domain"/>
    <property type="match status" value="2"/>
</dbReference>
<dbReference type="EMBL" id="JAIWYP010000004">
    <property type="protein sequence ID" value="KAH3830786.1"/>
    <property type="molecule type" value="Genomic_DNA"/>
</dbReference>
<dbReference type="Gene3D" id="2.10.70.10">
    <property type="entry name" value="Complement Module, domain 1"/>
    <property type="match status" value="3"/>
</dbReference>
<accession>A0A9D4HC89</accession>